<protein>
    <submittedName>
        <fullName evidence="1">Uncharacterized protein</fullName>
    </submittedName>
</protein>
<name>A0A317SNZ8_9PEZI</name>
<gene>
    <name evidence="1" type="ORF">C7212DRAFT_321154</name>
</gene>
<organism evidence="1 2">
    <name type="scientific">Tuber magnatum</name>
    <name type="common">white Piedmont truffle</name>
    <dbReference type="NCBI Taxonomy" id="42249"/>
    <lineage>
        <taxon>Eukaryota</taxon>
        <taxon>Fungi</taxon>
        <taxon>Dikarya</taxon>
        <taxon>Ascomycota</taxon>
        <taxon>Pezizomycotina</taxon>
        <taxon>Pezizomycetes</taxon>
        <taxon>Pezizales</taxon>
        <taxon>Tuberaceae</taxon>
        <taxon>Tuber</taxon>
    </lineage>
</organism>
<evidence type="ECO:0000313" key="2">
    <source>
        <dbReference type="Proteomes" id="UP000246991"/>
    </source>
</evidence>
<keyword evidence="2" id="KW-1185">Reference proteome</keyword>
<evidence type="ECO:0000313" key="1">
    <source>
        <dbReference type="EMBL" id="PWW76028.1"/>
    </source>
</evidence>
<accession>A0A317SNZ8</accession>
<dbReference type="AlphaFoldDB" id="A0A317SNZ8"/>
<dbReference type="Proteomes" id="UP000246991">
    <property type="component" value="Unassembled WGS sequence"/>
</dbReference>
<feature type="non-terminal residue" evidence="1">
    <location>
        <position position="64"/>
    </location>
</feature>
<reference evidence="1 2" key="1">
    <citation type="submission" date="2018-03" db="EMBL/GenBank/DDBJ databases">
        <title>Genomes of Pezizomycetes fungi and the evolution of truffles.</title>
        <authorList>
            <person name="Murat C."/>
            <person name="Payen T."/>
            <person name="Noel B."/>
            <person name="Kuo A."/>
            <person name="Martin F.M."/>
        </authorList>
    </citation>
    <scope>NUCLEOTIDE SEQUENCE [LARGE SCALE GENOMIC DNA]</scope>
    <source>
        <strain evidence="1">091103-1</strain>
    </source>
</reference>
<sequence length="64" mass="7142">MICAWVEVGDRGLKMLKFLPCLRVHRTLSPYPWRRPATAKVPQVPPAGTVRLSEPGAPGCRFPE</sequence>
<dbReference type="EMBL" id="PYWC01000039">
    <property type="protein sequence ID" value="PWW76028.1"/>
    <property type="molecule type" value="Genomic_DNA"/>
</dbReference>
<proteinExistence type="predicted"/>
<comment type="caution">
    <text evidence="1">The sequence shown here is derived from an EMBL/GenBank/DDBJ whole genome shotgun (WGS) entry which is preliminary data.</text>
</comment>